<dbReference type="Pfam" id="PF03476">
    <property type="entry name" value="MOSC_N"/>
    <property type="match status" value="1"/>
</dbReference>
<organism evidence="2 5">
    <name type="scientific">Pseudoduganella albidiflava</name>
    <dbReference type="NCBI Taxonomy" id="321983"/>
    <lineage>
        <taxon>Bacteria</taxon>
        <taxon>Pseudomonadati</taxon>
        <taxon>Pseudomonadota</taxon>
        <taxon>Betaproteobacteria</taxon>
        <taxon>Burkholderiales</taxon>
        <taxon>Oxalobacteraceae</taxon>
        <taxon>Telluria group</taxon>
        <taxon>Pseudoduganella</taxon>
    </lineage>
</organism>
<reference evidence="3 4" key="2">
    <citation type="submission" date="2019-02" db="EMBL/GenBank/DDBJ databases">
        <title>Draft Genome Sequences of Six Type Strains of the Genus Massilia.</title>
        <authorList>
            <person name="Miess H."/>
            <person name="Frediansyhah A."/>
            <person name="Gross H."/>
        </authorList>
    </citation>
    <scope>NUCLEOTIDE SEQUENCE [LARGE SCALE GENOMIC DNA]</scope>
    <source>
        <strain evidence="3 4">DSM 17472</strain>
    </source>
</reference>
<dbReference type="InterPro" id="IPR011037">
    <property type="entry name" value="Pyrv_Knase-like_insert_dom_sf"/>
</dbReference>
<evidence type="ECO:0000313" key="4">
    <source>
        <dbReference type="Proteomes" id="UP000292307"/>
    </source>
</evidence>
<accession>A0A411X4X3</accession>
<dbReference type="EMBL" id="CP036401">
    <property type="protein sequence ID" value="QBI03942.1"/>
    <property type="molecule type" value="Genomic_DNA"/>
</dbReference>
<dbReference type="OrthoDB" id="581532at2"/>
<protein>
    <submittedName>
        <fullName evidence="2">Fe-S protein</fullName>
    </submittedName>
    <submittedName>
        <fullName evidence="3">MOSC domain-containing protein</fullName>
    </submittedName>
</protein>
<dbReference type="AlphaFoldDB" id="A0A411X4X3"/>
<dbReference type="EMBL" id="BMWV01000001">
    <property type="protein sequence ID" value="GGY23464.1"/>
    <property type="molecule type" value="Genomic_DNA"/>
</dbReference>
<dbReference type="PANTHER" id="PTHR14237:SF19">
    <property type="entry name" value="MITOCHONDRIAL AMIDOXIME REDUCING COMPONENT 1"/>
    <property type="match status" value="1"/>
</dbReference>
<dbReference type="PANTHER" id="PTHR14237">
    <property type="entry name" value="MOLYBDOPTERIN COFACTOR SULFURASE MOSC"/>
    <property type="match status" value="1"/>
</dbReference>
<feature type="domain" description="MOSC" evidence="1">
    <location>
        <begin position="125"/>
        <end position="280"/>
    </location>
</feature>
<dbReference type="RefSeq" id="WP_131148032.1">
    <property type="nucleotide sequence ID" value="NZ_BMWV01000001.1"/>
</dbReference>
<dbReference type="Proteomes" id="UP000292307">
    <property type="component" value="Chromosome"/>
</dbReference>
<evidence type="ECO:0000259" key="1">
    <source>
        <dbReference type="PROSITE" id="PS51340"/>
    </source>
</evidence>
<keyword evidence="4" id="KW-1185">Reference proteome</keyword>
<sequence length="283" mass="30850">MAILSEITLYPIKSCGGIALRTATLTRAGLMSEQIYDREWMVVDAAGMCLTQREHPKMALIAPRLKLDTLELRAPGMLRLEIPLGLPDPDNAPTLSVQVWDDTLQAYDCDALTAAWFSNYLGVPCRLVRFHPDALRVANPKWTGGVEAPTLFSDGYPVLVIGAESLRDLNGRLEGAGRAPLPMNRFRPNLVIDGIGPYEEDYVDTFRAGGAVLKPVKPCPRCPIPSIDQATGEFGPDPLDILQGYRAKPEVDGGICFGMNNILLEGDGESVRVGQEVDVELAF</sequence>
<evidence type="ECO:0000313" key="3">
    <source>
        <dbReference type="EMBL" id="QBI03942.1"/>
    </source>
</evidence>
<dbReference type="Proteomes" id="UP000628442">
    <property type="component" value="Unassembled WGS sequence"/>
</dbReference>
<dbReference type="SUPFAM" id="SSF141673">
    <property type="entry name" value="MOSC N-terminal domain-like"/>
    <property type="match status" value="1"/>
</dbReference>
<dbReference type="GO" id="GO:0030170">
    <property type="term" value="F:pyridoxal phosphate binding"/>
    <property type="evidence" value="ECO:0007669"/>
    <property type="project" value="InterPro"/>
</dbReference>
<proteinExistence type="predicted"/>
<reference evidence="2" key="1">
    <citation type="journal article" date="2014" name="Int. J. Syst. Evol. Microbiol.">
        <title>Complete genome sequence of Corynebacterium casei LMG S-19264T (=DSM 44701T), isolated from a smear-ripened cheese.</title>
        <authorList>
            <consortium name="US DOE Joint Genome Institute (JGI-PGF)"/>
            <person name="Walter F."/>
            <person name="Albersmeier A."/>
            <person name="Kalinowski J."/>
            <person name="Ruckert C."/>
        </authorList>
    </citation>
    <scope>NUCLEOTIDE SEQUENCE</scope>
    <source>
        <strain evidence="2">KCTC 12343</strain>
    </source>
</reference>
<dbReference type="InterPro" id="IPR005303">
    <property type="entry name" value="MOCOS_middle"/>
</dbReference>
<evidence type="ECO:0000313" key="5">
    <source>
        <dbReference type="Proteomes" id="UP000628442"/>
    </source>
</evidence>
<evidence type="ECO:0000313" key="2">
    <source>
        <dbReference type="EMBL" id="GGY23464.1"/>
    </source>
</evidence>
<reference evidence="2" key="3">
    <citation type="submission" date="2022-12" db="EMBL/GenBank/DDBJ databases">
        <authorList>
            <person name="Sun Q."/>
            <person name="Kim S."/>
        </authorList>
    </citation>
    <scope>NUCLEOTIDE SEQUENCE</scope>
    <source>
        <strain evidence="2">KCTC 12343</strain>
    </source>
</reference>
<dbReference type="GO" id="GO:0003824">
    <property type="term" value="F:catalytic activity"/>
    <property type="evidence" value="ECO:0007669"/>
    <property type="project" value="InterPro"/>
</dbReference>
<dbReference type="InterPro" id="IPR005302">
    <property type="entry name" value="MoCF_Sase_C"/>
</dbReference>
<dbReference type="GO" id="GO:0030151">
    <property type="term" value="F:molybdenum ion binding"/>
    <property type="evidence" value="ECO:0007669"/>
    <property type="project" value="InterPro"/>
</dbReference>
<name>A0A411X4X3_9BURK</name>
<dbReference type="Pfam" id="PF03473">
    <property type="entry name" value="MOSC"/>
    <property type="match status" value="1"/>
</dbReference>
<gene>
    <name evidence="3" type="ORF">EYF70_26355</name>
    <name evidence="2" type="ORF">GCM10007387_01050</name>
</gene>
<dbReference type="SUPFAM" id="SSF50800">
    <property type="entry name" value="PK beta-barrel domain-like"/>
    <property type="match status" value="1"/>
</dbReference>
<dbReference type="PROSITE" id="PS51340">
    <property type="entry name" value="MOSC"/>
    <property type="match status" value="1"/>
</dbReference>